<name>A0AA38GTF4_TAXCH</name>
<evidence type="ECO:0000313" key="3">
    <source>
        <dbReference type="Proteomes" id="UP000824469"/>
    </source>
</evidence>
<feature type="region of interest" description="Disordered" evidence="1">
    <location>
        <begin position="1"/>
        <end position="63"/>
    </location>
</feature>
<feature type="compositionally biased region" description="Basic and acidic residues" evidence="1">
    <location>
        <begin position="1"/>
        <end position="12"/>
    </location>
</feature>
<dbReference type="EMBL" id="JAHRHJ020000001">
    <property type="protein sequence ID" value="KAH9328694.1"/>
    <property type="molecule type" value="Genomic_DNA"/>
</dbReference>
<accession>A0AA38GTF4</accession>
<dbReference type="Proteomes" id="UP000824469">
    <property type="component" value="Unassembled WGS sequence"/>
</dbReference>
<evidence type="ECO:0000256" key="1">
    <source>
        <dbReference type="SAM" id="MobiDB-lite"/>
    </source>
</evidence>
<evidence type="ECO:0000313" key="2">
    <source>
        <dbReference type="EMBL" id="KAH9328694.1"/>
    </source>
</evidence>
<feature type="non-terminal residue" evidence="2">
    <location>
        <position position="1"/>
    </location>
</feature>
<gene>
    <name evidence="2" type="ORF">KI387_000802</name>
</gene>
<proteinExistence type="predicted"/>
<feature type="non-terminal residue" evidence="2">
    <location>
        <position position="83"/>
    </location>
</feature>
<sequence length="83" mass="9252">TSEKPKVREGREKVKKLHRKDGNKEARIGRRRRFSSGTSGPKGTQGMYGTRKSKRFADESQQDTCPKAAWGFLSGTVGTKVPE</sequence>
<dbReference type="AlphaFoldDB" id="A0AA38GTF4"/>
<protein>
    <submittedName>
        <fullName evidence="2">Uncharacterized protein</fullName>
    </submittedName>
</protein>
<reference evidence="2 3" key="1">
    <citation type="journal article" date="2021" name="Nat. Plants">
        <title>The Taxus genome provides insights into paclitaxel biosynthesis.</title>
        <authorList>
            <person name="Xiong X."/>
            <person name="Gou J."/>
            <person name="Liao Q."/>
            <person name="Li Y."/>
            <person name="Zhou Q."/>
            <person name="Bi G."/>
            <person name="Li C."/>
            <person name="Du R."/>
            <person name="Wang X."/>
            <person name="Sun T."/>
            <person name="Guo L."/>
            <person name="Liang H."/>
            <person name="Lu P."/>
            <person name="Wu Y."/>
            <person name="Zhang Z."/>
            <person name="Ro D.K."/>
            <person name="Shang Y."/>
            <person name="Huang S."/>
            <person name="Yan J."/>
        </authorList>
    </citation>
    <scope>NUCLEOTIDE SEQUENCE [LARGE SCALE GENOMIC DNA]</scope>
    <source>
        <strain evidence="2">Ta-2019</strain>
    </source>
</reference>
<keyword evidence="3" id="KW-1185">Reference proteome</keyword>
<comment type="caution">
    <text evidence="2">The sequence shown here is derived from an EMBL/GenBank/DDBJ whole genome shotgun (WGS) entry which is preliminary data.</text>
</comment>
<organism evidence="2 3">
    <name type="scientific">Taxus chinensis</name>
    <name type="common">Chinese yew</name>
    <name type="synonym">Taxus wallichiana var. chinensis</name>
    <dbReference type="NCBI Taxonomy" id="29808"/>
    <lineage>
        <taxon>Eukaryota</taxon>
        <taxon>Viridiplantae</taxon>
        <taxon>Streptophyta</taxon>
        <taxon>Embryophyta</taxon>
        <taxon>Tracheophyta</taxon>
        <taxon>Spermatophyta</taxon>
        <taxon>Pinopsida</taxon>
        <taxon>Pinidae</taxon>
        <taxon>Conifers II</taxon>
        <taxon>Cupressales</taxon>
        <taxon>Taxaceae</taxon>
        <taxon>Taxus</taxon>
    </lineage>
</organism>